<reference evidence="2 3" key="2">
    <citation type="journal article" date="2010" name="Stand. Genomic Sci.">
        <title>Complete genome sequence of Desulfohalobium retbaense type strain (HR(100)).</title>
        <authorList>
            <person name="Spring S."/>
            <person name="Nolan M."/>
            <person name="Lapidus A."/>
            <person name="Glavina Del Rio T."/>
            <person name="Copeland A."/>
            <person name="Tice H."/>
            <person name="Cheng J.F."/>
            <person name="Lucas S."/>
            <person name="Land M."/>
            <person name="Chen F."/>
            <person name="Bruce D."/>
            <person name="Goodwin L."/>
            <person name="Pitluck S."/>
            <person name="Ivanova N."/>
            <person name="Mavromatis K."/>
            <person name="Mikhailova N."/>
            <person name="Pati A."/>
            <person name="Chen A."/>
            <person name="Palaniappan K."/>
            <person name="Hauser L."/>
            <person name="Chang Y.J."/>
            <person name="Jeffries C.D."/>
            <person name="Munk C."/>
            <person name="Kiss H."/>
            <person name="Chain P."/>
            <person name="Han C."/>
            <person name="Brettin T."/>
            <person name="Detter J.C."/>
            <person name="Schuler E."/>
            <person name="Goker M."/>
            <person name="Rohde M."/>
            <person name="Bristow J."/>
            <person name="Eisen J.A."/>
            <person name="Markowitz V."/>
            <person name="Hugenholtz P."/>
            <person name="Kyrpides N.C."/>
            <person name="Klenk H.P."/>
        </authorList>
    </citation>
    <scope>NUCLEOTIDE SEQUENCE [LARGE SCALE GENOMIC DNA]</scope>
    <source>
        <strain evidence="3">ATCC 49802 / DSM 20745 / S 6022</strain>
    </source>
</reference>
<keyword evidence="3" id="KW-1185">Reference proteome</keyword>
<dbReference type="AlphaFoldDB" id="D1C201"/>
<dbReference type="EMBL" id="CP001823">
    <property type="protein sequence ID" value="ACZ38268.1"/>
    <property type="molecule type" value="Genomic_DNA"/>
</dbReference>
<dbReference type="HOGENOM" id="CLU_082991_0_0_0"/>
<dbReference type="GO" id="GO:0016787">
    <property type="term" value="F:hydrolase activity"/>
    <property type="evidence" value="ECO:0007669"/>
    <property type="project" value="UniProtKB-KW"/>
</dbReference>
<protein>
    <submittedName>
        <fullName evidence="2">Dienelactone hydrolase</fullName>
    </submittedName>
</protein>
<feature type="compositionally biased region" description="Basic and acidic residues" evidence="1">
    <location>
        <begin position="1"/>
        <end position="18"/>
    </location>
</feature>
<organism evidence="2 3">
    <name type="scientific">Sphaerobacter thermophilus (strain ATCC 49802 / DSM 20745 / KCCM 41009 / NCIMB 13125 / S 6022)</name>
    <dbReference type="NCBI Taxonomy" id="479434"/>
    <lineage>
        <taxon>Bacteria</taxon>
        <taxon>Pseudomonadati</taxon>
        <taxon>Thermomicrobiota</taxon>
        <taxon>Thermomicrobia</taxon>
        <taxon>Sphaerobacterales</taxon>
        <taxon>Sphaerobacterineae</taxon>
        <taxon>Sphaerobacteraceae</taxon>
        <taxon>Sphaerobacter</taxon>
    </lineage>
</organism>
<reference evidence="3" key="1">
    <citation type="submission" date="2009-11" db="EMBL/GenBank/DDBJ databases">
        <title>The complete chromosome 1 of Sphaerobacter thermophilus DSM 20745.</title>
        <authorList>
            <person name="Lucas S."/>
            <person name="Copeland A."/>
            <person name="Lapidus A."/>
            <person name="Glavina del Rio T."/>
            <person name="Dalin E."/>
            <person name="Tice H."/>
            <person name="Bruce D."/>
            <person name="Goodwin L."/>
            <person name="Pitluck S."/>
            <person name="Kyrpides N."/>
            <person name="Mavromatis K."/>
            <person name="Ivanova N."/>
            <person name="Mikhailova N."/>
            <person name="LaButti K.M."/>
            <person name="Clum A."/>
            <person name="Sun H.I."/>
            <person name="Brettin T."/>
            <person name="Detter J.C."/>
            <person name="Han C."/>
            <person name="Larimer F."/>
            <person name="Land M."/>
            <person name="Hauser L."/>
            <person name="Markowitz V."/>
            <person name="Cheng J.F."/>
            <person name="Hugenholtz P."/>
            <person name="Woyke T."/>
            <person name="Wu D."/>
            <person name="Steenblock K."/>
            <person name="Schneider S."/>
            <person name="Pukall R."/>
            <person name="Goeker M."/>
            <person name="Klenk H.P."/>
            <person name="Eisen J.A."/>
        </authorList>
    </citation>
    <scope>NUCLEOTIDE SEQUENCE [LARGE SCALE GENOMIC DNA]</scope>
    <source>
        <strain evidence="3">ATCC 49802 / DSM 20745 / S 6022</strain>
    </source>
</reference>
<dbReference type="KEGG" id="sti:Sthe_0831"/>
<dbReference type="Gene3D" id="3.40.50.1820">
    <property type="entry name" value="alpha/beta hydrolase"/>
    <property type="match status" value="1"/>
</dbReference>
<dbReference type="Proteomes" id="UP000002027">
    <property type="component" value="Chromosome 1"/>
</dbReference>
<dbReference type="InParanoid" id="D1C201"/>
<dbReference type="InterPro" id="IPR029058">
    <property type="entry name" value="AB_hydrolase_fold"/>
</dbReference>
<evidence type="ECO:0000313" key="2">
    <source>
        <dbReference type="EMBL" id="ACZ38268.1"/>
    </source>
</evidence>
<keyword evidence="2" id="KW-0378">Hydrolase</keyword>
<dbReference type="ESTHER" id="sphtd-d1c201">
    <property type="family name" value="DLH-S"/>
</dbReference>
<evidence type="ECO:0000256" key="1">
    <source>
        <dbReference type="SAM" id="MobiDB-lite"/>
    </source>
</evidence>
<name>D1C201_SPHTD</name>
<evidence type="ECO:0000313" key="3">
    <source>
        <dbReference type="Proteomes" id="UP000002027"/>
    </source>
</evidence>
<dbReference type="SUPFAM" id="SSF53474">
    <property type="entry name" value="alpha/beta-Hydrolases"/>
    <property type="match status" value="1"/>
</dbReference>
<dbReference type="RefSeq" id="WP_012871315.1">
    <property type="nucleotide sequence ID" value="NC_013523.1"/>
</dbReference>
<accession>D1C201</accession>
<feature type="region of interest" description="Disordered" evidence="1">
    <location>
        <begin position="1"/>
        <end position="31"/>
    </location>
</feature>
<dbReference type="eggNOG" id="COG1073">
    <property type="taxonomic scope" value="Bacteria"/>
</dbReference>
<sequence>MSDEPLHDQEHQDERRAGEPSGEVSPSDPVAGSREVMVPFRAVALAGTITLPDRARGVVLFAHGSGSSRFSPRNRFVAGELHAARLGTLLIDLLTPEEEAIDQRTRALRFDIGLLAERVAAATAWLGEQRETRGLPIGYFGASTGAAAALVAAAQLPSAVGAVVSRGGRPDLARDALRRVIAPTLLIVGGQDTAVIPLNEAALASLPGVKRLETVPGATHLFEEPGALETVACLARDWFVRYLPVGDVA</sequence>
<dbReference type="STRING" id="479434.Sthe_0831"/>
<gene>
    <name evidence="2" type="ordered locus">Sthe_0831</name>
</gene>
<proteinExistence type="predicted"/>